<dbReference type="VEuPathDB" id="ToxoDB:TGP89_361160"/>
<dbReference type="AlphaFoldDB" id="A0A086KVZ1"/>
<protein>
    <submittedName>
        <fullName evidence="1">Uncharacterized protein</fullName>
    </submittedName>
</protein>
<name>A0A086KVZ1_TOXGO</name>
<comment type="caution">
    <text evidence="1">The sequence shown here is derived from an EMBL/GenBank/DDBJ whole genome shotgun (WGS) entry which is preliminary data.</text>
</comment>
<evidence type="ECO:0000313" key="1">
    <source>
        <dbReference type="EMBL" id="KFG48559.1"/>
    </source>
</evidence>
<accession>A0A086KVZ1</accession>
<reference evidence="1" key="1">
    <citation type="submission" date="2014-03" db="EMBL/GenBank/DDBJ databases">
        <authorList>
            <person name="Sibley D."/>
            <person name="Venepally P."/>
            <person name="Karamycheva S."/>
            <person name="Hadjithomas M."/>
            <person name="Khan A."/>
            <person name="Brunk B."/>
            <person name="Roos D."/>
            <person name="Caler E."/>
            <person name="Lorenzi H."/>
        </authorList>
    </citation>
    <scope>NUCLEOTIDE SEQUENCE [LARGE SCALE GENOMIC DNA]</scope>
    <source>
        <strain evidence="1">P89</strain>
    </source>
</reference>
<sequence length="122" mass="13190">MARSRQRLSPALLLTGQWRASRRCSCSGVSAVSLRCAAAQQRRDCQYLQPHVRRGGTCSSYPRESAQSEACDARRGRELLGTEAEKTTLLGETTCARSREEGGLGCGRAASMWTAQETHGGA</sequence>
<proteinExistence type="predicted"/>
<gene>
    <name evidence="1" type="ORF">TGP89_361160</name>
</gene>
<dbReference type="Proteomes" id="UP000028828">
    <property type="component" value="Unassembled WGS sequence"/>
</dbReference>
<organism evidence="1">
    <name type="scientific">Toxoplasma gondii p89</name>
    <dbReference type="NCBI Taxonomy" id="943119"/>
    <lineage>
        <taxon>Eukaryota</taxon>
        <taxon>Sar</taxon>
        <taxon>Alveolata</taxon>
        <taxon>Apicomplexa</taxon>
        <taxon>Conoidasida</taxon>
        <taxon>Coccidia</taxon>
        <taxon>Eucoccidiorida</taxon>
        <taxon>Eimeriorina</taxon>
        <taxon>Sarcocystidae</taxon>
        <taxon>Toxoplasma</taxon>
    </lineage>
</organism>
<dbReference type="EMBL" id="AEYI02000511">
    <property type="protein sequence ID" value="KFG48559.1"/>
    <property type="molecule type" value="Genomic_DNA"/>
</dbReference>